<accession>A0ABQ7EVJ6</accession>
<gene>
    <name evidence="1" type="ORF">DY000_02044224</name>
</gene>
<name>A0ABQ7EVJ6_BRACR</name>
<protein>
    <submittedName>
        <fullName evidence="1">Uncharacterized protein</fullName>
    </submittedName>
</protein>
<dbReference type="Proteomes" id="UP000266723">
    <property type="component" value="Unassembled WGS sequence"/>
</dbReference>
<sequence length="73" mass="7951">MARGSWFGTCLEALISSQINWIDIVVSFISTSVIVRPRISIDTWFAAEPSNAKLQATPSSPPPFCSGLLVLQK</sequence>
<evidence type="ECO:0000313" key="2">
    <source>
        <dbReference type="Proteomes" id="UP000266723"/>
    </source>
</evidence>
<organism evidence="1 2">
    <name type="scientific">Brassica cretica</name>
    <name type="common">Mustard</name>
    <dbReference type="NCBI Taxonomy" id="69181"/>
    <lineage>
        <taxon>Eukaryota</taxon>
        <taxon>Viridiplantae</taxon>
        <taxon>Streptophyta</taxon>
        <taxon>Embryophyta</taxon>
        <taxon>Tracheophyta</taxon>
        <taxon>Spermatophyta</taxon>
        <taxon>Magnoliopsida</taxon>
        <taxon>eudicotyledons</taxon>
        <taxon>Gunneridae</taxon>
        <taxon>Pentapetalae</taxon>
        <taxon>rosids</taxon>
        <taxon>malvids</taxon>
        <taxon>Brassicales</taxon>
        <taxon>Brassicaceae</taxon>
        <taxon>Brassiceae</taxon>
        <taxon>Brassica</taxon>
    </lineage>
</organism>
<evidence type="ECO:0000313" key="1">
    <source>
        <dbReference type="EMBL" id="KAF3606965.1"/>
    </source>
</evidence>
<keyword evidence="2" id="KW-1185">Reference proteome</keyword>
<proteinExistence type="predicted"/>
<reference evidence="1 2" key="1">
    <citation type="journal article" date="2020" name="BMC Genomics">
        <title>Intraspecific diversification of the crop wild relative Brassica cretica Lam. using demographic model selection.</title>
        <authorList>
            <person name="Kioukis A."/>
            <person name="Michalopoulou V.A."/>
            <person name="Briers L."/>
            <person name="Pirintsos S."/>
            <person name="Studholme D.J."/>
            <person name="Pavlidis P."/>
            <person name="Sarris P.F."/>
        </authorList>
    </citation>
    <scope>NUCLEOTIDE SEQUENCE [LARGE SCALE GENOMIC DNA]</scope>
    <source>
        <strain evidence="2">cv. PFS-1207/04</strain>
    </source>
</reference>
<comment type="caution">
    <text evidence="1">The sequence shown here is derived from an EMBL/GenBank/DDBJ whole genome shotgun (WGS) entry which is preliminary data.</text>
</comment>
<dbReference type="EMBL" id="QGKV02000297">
    <property type="protein sequence ID" value="KAF3606965.1"/>
    <property type="molecule type" value="Genomic_DNA"/>
</dbReference>